<dbReference type="SUPFAM" id="SSF53850">
    <property type="entry name" value="Periplasmic binding protein-like II"/>
    <property type="match status" value="1"/>
</dbReference>
<dbReference type="Pfam" id="PF00126">
    <property type="entry name" value="HTH_1"/>
    <property type="match status" value="1"/>
</dbReference>
<evidence type="ECO:0000256" key="4">
    <source>
        <dbReference type="ARBA" id="ARBA00023159"/>
    </source>
</evidence>
<evidence type="ECO:0000256" key="5">
    <source>
        <dbReference type="ARBA" id="ARBA00023163"/>
    </source>
</evidence>
<dbReference type="InterPro" id="IPR036388">
    <property type="entry name" value="WH-like_DNA-bd_sf"/>
</dbReference>
<keyword evidence="8" id="KW-1185">Reference proteome</keyword>
<sequence>MDLKLVDCFMRVVEAGSINKAALEMEITQPALSRRLNALEHDLGIQLLVREARGVKLTEAGTLLFNGARPLLRQAELLRDELGREARAQVSIGLPFSMHRLITAPFAAAEIPSRSAVSLRIYEGFIHHLREWMQQGLIDVAIMDFEEGTSPLHDQTPLIREPLLLVGPADARLHPDRPMSAEQLGACKLILPGRPNLIRKTVDTYLKRHGQKFRRAADAETLQLCLSLVKDGLGYTVMPYCAMHDFPQMHELSATPIKGLFITWSLYVSQARRHSAGVRATATSLQRMMGGLVEQGRWPLATLLAKPS</sequence>
<dbReference type="InterPro" id="IPR005119">
    <property type="entry name" value="LysR_subst-bd"/>
</dbReference>
<protein>
    <submittedName>
        <fullName evidence="7">LysR family nitrogen assimilation transcriptional regulator</fullName>
    </submittedName>
</protein>
<evidence type="ECO:0000313" key="7">
    <source>
        <dbReference type="EMBL" id="MDR7096579.1"/>
    </source>
</evidence>
<keyword evidence="4" id="KW-0010">Activator</keyword>
<dbReference type="PANTHER" id="PTHR30293">
    <property type="entry name" value="TRANSCRIPTIONAL REGULATORY PROTEIN NAC-RELATED"/>
    <property type="match status" value="1"/>
</dbReference>
<evidence type="ECO:0000256" key="3">
    <source>
        <dbReference type="ARBA" id="ARBA00023125"/>
    </source>
</evidence>
<dbReference type="RefSeq" id="WP_204735568.1">
    <property type="nucleotide sequence ID" value="NZ_JAVDWE010000015.1"/>
</dbReference>
<evidence type="ECO:0000259" key="6">
    <source>
        <dbReference type="PROSITE" id="PS50931"/>
    </source>
</evidence>
<feature type="domain" description="HTH lysR-type" evidence="6">
    <location>
        <begin position="1"/>
        <end position="58"/>
    </location>
</feature>
<comment type="similarity">
    <text evidence="1">Belongs to the LysR transcriptional regulatory family.</text>
</comment>
<proteinExistence type="inferred from homology"/>
<reference evidence="7 8" key="1">
    <citation type="submission" date="2023-07" db="EMBL/GenBank/DDBJ databases">
        <title>Sorghum-associated microbial communities from plants grown in Nebraska, USA.</title>
        <authorList>
            <person name="Schachtman D."/>
        </authorList>
    </citation>
    <scope>NUCLEOTIDE SEQUENCE [LARGE SCALE GENOMIC DNA]</scope>
    <source>
        <strain evidence="7 8">BE240</strain>
    </source>
</reference>
<keyword evidence="5" id="KW-0804">Transcription</keyword>
<dbReference type="SUPFAM" id="SSF46785">
    <property type="entry name" value="Winged helix' DNA-binding domain"/>
    <property type="match status" value="1"/>
</dbReference>
<dbReference type="Gene3D" id="3.40.190.290">
    <property type="match status" value="1"/>
</dbReference>
<name>A0ABU1VGI1_9BURK</name>
<dbReference type="EMBL" id="JAVDWE010000015">
    <property type="protein sequence ID" value="MDR7096579.1"/>
    <property type="molecule type" value="Genomic_DNA"/>
</dbReference>
<dbReference type="PRINTS" id="PR00039">
    <property type="entry name" value="HTHLYSR"/>
</dbReference>
<gene>
    <name evidence="7" type="ORF">J2X09_004336</name>
</gene>
<dbReference type="InterPro" id="IPR036390">
    <property type="entry name" value="WH_DNA-bd_sf"/>
</dbReference>
<dbReference type="Proteomes" id="UP001265550">
    <property type="component" value="Unassembled WGS sequence"/>
</dbReference>
<comment type="caution">
    <text evidence="7">The sequence shown here is derived from an EMBL/GenBank/DDBJ whole genome shotgun (WGS) entry which is preliminary data.</text>
</comment>
<dbReference type="Pfam" id="PF03466">
    <property type="entry name" value="LysR_substrate"/>
    <property type="match status" value="1"/>
</dbReference>
<accession>A0ABU1VGI1</accession>
<organism evidence="7 8">
    <name type="scientific">Hydrogenophaga laconesensis</name>
    <dbReference type="NCBI Taxonomy" id="1805971"/>
    <lineage>
        <taxon>Bacteria</taxon>
        <taxon>Pseudomonadati</taxon>
        <taxon>Pseudomonadota</taxon>
        <taxon>Betaproteobacteria</taxon>
        <taxon>Burkholderiales</taxon>
        <taxon>Comamonadaceae</taxon>
        <taxon>Hydrogenophaga</taxon>
    </lineage>
</organism>
<evidence type="ECO:0000256" key="1">
    <source>
        <dbReference type="ARBA" id="ARBA00009437"/>
    </source>
</evidence>
<dbReference type="PROSITE" id="PS50931">
    <property type="entry name" value="HTH_LYSR"/>
    <property type="match status" value="1"/>
</dbReference>
<dbReference type="PANTHER" id="PTHR30293:SF0">
    <property type="entry name" value="NITROGEN ASSIMILATION REGULATORY PROTEIN NAC"/>
    <property type="match status" value="1"/>
</dbReference>
<dbReference type="Gene3D" id="1.10.10.10">
    <property type="entry name" value="Winged helix-like DNA-binding domain superfamily/Winged helix DNA-binding domain"/>
    <property type="match status" value="1"/>
</dbReference>
<evidence type="ECO:0000256" key="2">
    <source>
        <dbReference type="ARBA" id="ARBA00023015"/>
    </source>
</evidence>
<keyword evidence="2" id="KW-0805">Transcription regulation</keyword>
<evidence type="ECO:0000313" key="8">
    <source>
        <dbReference type="Proteomes" id="UP001265550"/>
    </source>
</evidence>
<dbReference type="InterPro" id="IPR000847">
    <property type="entry name" value="LysR_HTH_N"/>
</dbReference>
<keyword evidence="3" id="KW-0238">DNA-binding</keyword>